<evidence type="ECO:0000313" key="3">
    <source>
        <dbReference type="EMBL" id="QGM99567.1"/>
    </source>
</evidence>
<feature type="chain" id="PRO_5025645446" evidence="2">
    <location>
        <begin position="28"/>
        <end position="76"/>
    </location>
</feature>
<evidence type="ECO:0000313" key="4">
    <source>
        <dbReference type="Proteomes" id="UP000422569"/>
    </source>
</evidence>
<keyword evidence="4" id="KW-1185">Reference proteome</keyword>
<feature type="region of interest" description="Disordered" evidence="1">
    <location>
        <begin position="25"/>
        <end position="76"/>
    </location>
</feature>
<organism evidence="3 4">
    <name type="scientific">Methylocystis parvus</name>
    <dbReference type="NCBI Taxonomy" id="134"/>
    <lineage>
        <taxon>Bacteria</taxon>
        <taxon>Pseudomonadati</taxon>
        <taxon>Pseudomonadota</taxon>
        <taxon>Alphaproteobacteria</taxon>
        <taxon>Hyphomicrobiales</taxon>
        <taxon>Methylocystaceae</taxon>
        <taxon>Methylocystis</taxon>
    </lineage>
</organism>
<dbReference type="KEGG" id="mpar:F7D14_05385"/>
<proteinExistence type="predicted"/>
<gene>
    <name evidence="3" type="ORF">F7D14_05385</name>
</gene>
<sequence length="76" mass="7857">MQNRSCVNGILAAVLSASIVPTHAALAKEKPPAPHKTAAKKMDEQAAHRSDKQEAPKEDAAKPETGGVGAPATMTQ</sequence>
<protein>
    <submittedName>
        <fullName evidence="3">Uncharacterized protein</fullName>
    </submittedName>
</protein>
<name>A0A6B8M3M2_9HYPH</name>
<dbReference type="AlphaFoldDB" id="A0A6B8M3M2"/>
<evidence type="ECO:0000256" key="1">
    <source>
        <dbReference type="SAM" id="MobiDB-lite"/>
    </source>
</evidence>
<reference evidence="3 4" key="1">
    <citation type="submission" date="2019-09" db="EMBL/GenBank/DDBJ databases">
        <title>Isolation and complete genome sequencing of Methylocystis species.</title>
        <authorList>
            <person name="Rumah B.L."/>
            <person name="Stead C.E."/>
            <person name="Stevens B.C."/>
            <person name="Minton N.P."/>
            <person name="Grosse-Honebrink A."/>
            <person name="Zhang Y."/>
        </authorList>
    </citation>
    <scope>NUCLEOTIDE SEQUENCE [LARGE SCALE GENOMIC DNA]</scope>
    <source>
        <strain evidence="3 4">BRCS2</strain>
    </source>
</reference>
<keyword evidence="2" id="KW-0732">Signal</keyword>
<feature type="compositionally biased region" description="Basic and acidic residues" evidence="1">
    <location>
        <begin position="40"/>
        <end position="62"/>
    </location>
</feature>
<dbReference type="Proteomes" id="UP000422569">
    <property type="component" value="Chromosome"/>
</dbReference>
<accession>A0A6B8M3M2</accession>
<dbReference type="EMBL" id="CP044331">
    <property type="protein sequence ID" value="QGM99567.1"/>
    <property type="molecule type" value="Genomic_DNA"/>
</dbReference>
<feature type="signal peptide" evidence="2">
    <location>
        <begin position="1"/>
        <end position="27"/>
    </location>
</feature>
<evidence type="ECO:0000256" key="2">
    <source>
        <dbReference type="SAM" id="SignalP"/>
    </source>
</evidence>